<dbReference type="GO" id="GO:0046872">
    <property type="term" value="F:metal ion binding"/>
    <property type="evidence" value="ECO:0007669"/>
    <property type="project" value="UniProtKB-KW"/>
</dbReference>
<dbReference type="InterPro" id="IPR051675">
    <property type="entry name" value="Endo/Exo/Phosphatase_dom_1"/>
</dbReference>
<dbReference type="Pfam" id="PF04055">
    <property type="entry name" value="Radical_SAM"/>
    <property type="match status" value="1"/>
</dbReference>
<dbReference type="PROSITE" id="PS51918">
    <property type="entry name" value="RADICAL_SAM"/>
    <property type="match status" value="1"/>
</dbReference>
<dbReference type="SUPFAM" id="SSF47781">
    <property type="entry name" value="RuvA domain 2-like"/>
    <property type="match status" value="1"/>
</dbReference>
<evidence type="ECO:0000256" key="3">
    <source>
        <dbReference type="ARBA" id="ARBA00023004"/>
    </source>
</evidence>
<dbReference type="SMART" id="SM00729">
    <property type="entry name" value="Elp3"/>
    <property type="match status" value="1"/>
</dbReference>
<dbReference type="Gene3D" id="3.20.20.70">
    <property type="entry name" value="Aldolase class I"/>
    <property type="match status" value="1"/>
</dbReference>
<dbReference type="InterPro" id="IPR007197">
    <property type="entry name" value="rSAM"/>
</dbReference>
<dbReference type="InterPro" id="IPR013785">
    <property type="entry name" value="Aldolase_TIM"/>
</dbReference>
<dbReference type="SUPFAM" id="SSF102114">
    <property type="entry name" value="Radical SAM enzymes"/>
    <property type="match status" value="1"/>
</dbReference>
<protein>
    <recommendedName>
        <fullName evidence="5">Radical SAM core domain-containing protein</fullName>
    </recommendedName>
</protein>
<keyword evidence="2" id="KW-0479">Metal-binding</keyword>
<evidence type="ECO:0000256" key="1">
    <source>
        <dbReference type="ARBA" id="ARBA00022691"/>
    </source>
</evidence>
<keyword evidence="4" id="KW-0411">Iron-sulfur</keyword>
<dbReference type="SFLD" id="SFLDG01102">
    <property type="entry name" value="Uncharacterised_Radical_SAM_Su"/>
    <property type="match status" value="1"/>
</dbReference>
<dbReference type="Pfam" id="PF12836">
    <property type="entry name" value="HHH_3"/>
    <property type="match status" value="1"/>
</dbReference>
<proteinExistence type="predicted"/>
<evidence type="ECO:0000313" key="6">
    <source>
        <dbReference type="EMBL" id="KPL79235.1"/>
    </source>
</evidence>
<dbReference type="PATRIC" id="fig|1134406.4.peg.180"/>
<dbReference type="PANTHER" id="PTHR21180:SF9">
    <property type="entry name" value="TYPE II SECRETION SYSTEM PROTEIN K"/>
    <property type="match status" value="1"/>
</dbReference>
<dbReference type="Gene3D" id="1.10.150.320">
    <property type="entry name" value="Photosystem II 12 kDa extrinsic protein"/>
    <property type="match status" value="1"/>
</dbReference>
<keyword evidence="7" id="KW-1185">Reference proteome</keyword>
<dbReference type="EMBL" id="LGCL01000015">
    <property type="protein sequence ID" value="KPL79235.1"/>
    <property type="molecule type" value="Genomic_DNA"/>
</dbReference>
<comment type="caution">
    <text evidence="6">The sequence shown here is derived from an EMBL/GenBank/DDBJ whole genome shotgun (WGS) entry which is preliminary data.</text>
</comment>
<evidence type="ECO:0000259" key="5">
    <source>
        <dbReference type="PROSITE" id="PS51918"/>
    </source>
</evidence>
<name>A0A0P6YBD2_9CHLR</name>
<dbReference type="GO" id="GO:0051536">
    <property type="term" value="F:iron-sulfur cluster binding"/>
    <property type="evidence" value="ECO:0007669"/>
    <property type="project" value="UniProtKB-KW"/>
</dbReference>
<dbReference type="STRING" id="1134406.ADN00_04120"/>
<organism evidence="6 7">
    <name type="scientific">Ornatilinea apprima</name>
    <dbReference type="NCBI Taxonomy" id="1134406"/>
    <lineage>
        <taxon>Bacteria</taxon>
        <taxon>Bacillati</taxon>
        <taxon>Chloroflexota</taxon>
        <taxon>Anaerolineae</taxon>
        <taxon>Anaerolineales</taxon>
        <taxon>Anaerolineaceae</taxon>
        <taxon>Ornatilinea</taxon>
    </lineage>
</organism>
<dbReference type="PANTHER" id="PTHR21180">
    <property type="entry name" value="ENDONUCLEASE/EXONUCLEASE/PHOSPHATASE FAMILY DOMAIN-CONTAINING PROTEIN 1"/>
    <property type="match status" value="1"/>
</dbReference>
<feature type="domain" description="Radical SAM core" evidence="5">
    <location>
        <begin position="25"/>
        <end position="263"/>
    </location>
</feature>
<dbReference type="GO" id="GO:0003824">
    <property type="term" value="F:catalytic activity"/>
    <property type="evidence" value="ECO:0007669"/>
    <property type="project" value="InterPro"/>
</dbReference>
<evidence type="ECO:0000256" key="4">
    <source>
        <dbReference type="ARBA" id="ARBA00023014"/>
    </source>
</evidence>
<dbReference type="Proteomes" id="UP000050417">
    <property type="component" value="Unassembled WGS sequence"/>
</dbReference>
<dbReference type="InterPro" id="IPR058240">
    <property type="entry name" value="rSAM_sf"/>
</dbReference>
<evidence type="ECO:0000313" key="7">
    <source>
        <dbReference type="Proteomes" id="UP000050417"/>
    </source>
</evidence>
<dbReference type="InterPro" id="IPR010994">
    <property type="entry name" value="RuvA_2-like"/>
</dbReference>
<dbReference type="AlphaFoldDB" id="A0A0P6YBD2"/>
<gene>
    <name evidence="6" type="ORF">ADN00_04120</name>
</gene>
<accession>A0A0P6YBD2</accession>
<sequence length="362" mass="40585">MEVESPGACPLKQAGDLPIQMAALPNGKRIPLLKTLLTAVCENNCTYCAFRRERDFRRESFQPDELADAVMRLWRAKVIEGVFLSSGVAGGGARTQERLIAAAEILRHRRGFTGYLHLKIMPGSEYAQVLRSMQLADRVSVNLEAPNQSRLNQLAPDKTFLGQLLQPLKWVDEIRHNQEPQAGWKGRWPSSTTQFVVGAVGESDLELLETSAHLHHGLHLSRVYFSGFSPVRGTPLEDHPALDSWREHRLYQADFLLRDYGFELEDLPFEGAGELPRDIDPKLAWARAHLIDAPVEVNQADLQDLMKVPGIGPQGARAIVSARRQERLRFLGDLRRLGIAAERAAPFVAFSGKRAAYQLRLF</sequence>
<dbReference type="CDD" id="cd01335">
    <property type="entry name" value="Radical_SAM"/>
    <property type="match status" value="1"/>
</dbReference>
<dbReference type="InterPro" id="IPR006638">
    <property type="entry name" value="Elp3/MiaA/NifB-like_rSAM"/>
</dbReference>
<dbReference type="InterPro" id="IPR023874">
    <property type="entry name" value="DNA_rSAM_put"/>
</dbReference>
<reference evidence="6 7" key="1">
    <citation type="submission" date="2015-07" db="EMBL/GenBank/DDBJ databases">
        <title>Genome sequence of Ornatilinea apprima DSM 23815.</title>
        <authorList>
            <person name="Hemp J."/>
            <person name="Ward L.M."/>
            <person name="Pace L.A."/>
            <person name="Fischer W.W."/>
        </authorList>
    </citation>
    <scope>NUCLEOTIDE SEQUENCE [LARGE SCALE GENOMIC DNA]</scope>
    <source>
        <strain evidence="6 7">P3M-1</strain>
    </source>
</reference>
<keyword evidence="1" id="KW-0949">S-adenosyl-L-methionine</keyword>
<evidence type="ECO:0000256" key="2">
    <source>
        <dbReference type="ARBA" id="ARBA00022723"/>
    </source>
</evidence>
<keyword evidence="3" id="KW-0408">Iron</keyword>
<dbReference type="SFLD" id="SFLDS00029">
    <property type="entry name" value="Radical_SAM"/>
    <property type="match status" value="1"/>
</dbReference>